<dbReference type="Proteomes" id="UP000218164">
    <property type="component" value="Unassembled WGS sequence"/>
</dbReference>
<dbReference type="RefSeq" id="WP_095644413.1">
    <property type="nucleotide sequence ID" value="NZ_LMVP01000190.1"/>
</dbReference>
<dbReference type="CDD" id="cd07344">
    <property type="entry name" value="M48_yhfN_like"/>
    <property type="match status" value="1"/>
</dbReference>
<evidence type="ECO:0000313" key="2">
    <source>
        <dbReference type="EMBL" id="PAV12736.1"/>
    </source>
</evidence>
<keyword evidence="3" id="KW-1185">Reference proteome</keyword>
<accession>A0A2A2HTX6</accession>
<dbReference type="InterPro" id="IPR002725">
    <property type="entry name" value="YgjP-like_metallopeptidase"/>
</dbReference>
<dbReference type="Gene3D" id="3.30.2010.10">
    <property type="entry name" value="Metalloproteases ('zincins'), catalytic domain"/>
    <property type="match status" value="1"/>
</dbReference>
<dbReference type="InterPro" id="IPR053136">
    <property type="entry name" value="UTP_pyrophosphatase-like"/>
</dbReference>
<evidence type="ECO:0000259" key="1">
    <source>
        <dbReference type="Pfam" id="PF01863"/>
    </source>
</evidence>
<comment type="caution">
    <text evidence="2">The sequence shown here is derived from an EMBL/GenBank/DDBJ whole genome shotgun (WGS) entry which is preliminary data.</text>
</comment>
<name>A0A2A2HTX6_9EURY</name>
<dbReference type="PANTHER" id="PTHR30399">
    <property type="entry name" value="UNCHARACTERIZED PROTEIN YGJP"/>
    <property type="match status" value="1"/>
</dbReference>
<dbReference type="EMBL" id="LMVP01000190">
    <property type="protein sequence ID" value="PAV12736.1"/>
    <property type="molecule type" value="Genomic_DNA"/>
</dbReference>
<dbReference type="OrthoDB" id="308128at2157"/>
<proteinExistence type="predicted"/>
<reference evidence="2 3" key="1">
    <citation type="journal article" date="2017" name="BMC Genomics">
        <title>Genomic analysis of methanogenic archaea reveals a shift towards energy conservation.</title>
        <authorList>
            <person name="Gilmore S.P."/>
            <person name="Henske J.K."/>
            <person name="Sexton J.A."/>
            <person name="Solomon K.V."/>
            <person name="Seppala S."/>
            <person name="Yoo J.I."/>
            <person name="Huyett L.M."/>
            <person name="Pressman A."/>
            <person name="Cogan J.Z."/>
            <person name="Kivenson V."/>
            <person name="Peng X."/>
            <person name="Tan Y."/>
            <person name="Valentine D.L."/>
            <person name="O'Malley M.A."/>
        </authorList>
    </citation>
    <scope>NUCLEOTIDE SEQUENCE [LARGE SCALE GENOMIC DNA]</scope>
    <source>
        <strain evidence="2 3">MC-15</strain>
    </source>
</reference>
<feature type="domain" description="YgjP-like metallopeptidase" evidence="1">
    <location>
        <begin position="26"/>
        <end position="238"/>
    </location>
</feature>
<dbReference type="AlphaFoldDB" id="A0A2A2HTX6"/>
<dbReference type="Pfam" id="PF01863">
    <property type="entry name" value="YgjP-like"/>
    <property type="match status" value="1"/>
</dbReference>
<organism evidence="2 3">
    <name type="scientific">Methanosarcina spelaei</name>
    <dbReference type="NCBI Taxonomy" id="1036679"/>
    <lineage>
        <taxon>Archaea</taxon>
        <taxon>Methanobacteriati</taxon>
        <taxon>Methanobacteriota</taxon>
        <taxon>Stenosarchaea group</taxon>
        <taxon>Methanomicrobia</taxon>
        <taxon>Methanosarcinales</taxon>
        <taxon>Methanosarcinaceae</taxon>
        <taxon>Methanosarcina</taxon>
    </lineage>
</organism>
<gene>
    <name evidence="2" type="ORF">ASJ81_05455</name>
</gene>
<evidence type="ECO:0000313" key="3">
    <source>
        <dbReference type="Proteomes" id="UP000218164"/>
    </source>
</evidence>
<dbReference type="PANTHER" id="PTHR30399:SF1">
    <property type="entry name" value="UTP PYROPHOSPHATASE"/>
    <property type="match status" value="1"/>
</dbReference>
<protein>
    <submittedName>
        <fullName evidence="2">Peptidase</fullName>
    </submittedName>
</protein>
<sequence length="245" mass="29140">MRKNDRISACGRTINYEIIYSKKRKKAAILVRTDMKVEFRAPQGLSADTIRGMVEGKARWIFKKLEWFEANKLLDQKKQYCEGEVYLYLGREYPLRITLMNNVKRSLAFFKDSELMVEIPENTSEDQVSFLVKKAVWNFYSKCAEEDVEKLLKIYSKKLDVTTPVFKVKNQNKRWGSCSAKNILRINFQLIMAPPRQLEYVVVHELCHVKEKNHSARFWKLVRELMPDYEEHRNNLKKDGWKYVL</sequence>